<sequence>MDCFTRPAKPGRVEKRAFSDVFRGGPSAGSRRLEFPADSPPRTSLRWFDPPYQTAFWEGEVMCCSCFTQKTARTLRSE</sequence>
<evidence type="ECO:0000313" key="3">
    <source>
        <dbReference type="Proteomes" id="UP000315082"/>
    </source>
</evidence>
<protein>
    <submittedName>
        <fullName evidence="2">Uncharacterized protein</fullName>
    </submittedName>
</protein>
<reference evidence="2 3" key="1">
    <citation type="submission" date="2019-02" db="EMBL/GenBank/DDBJ databases">
        <title>Deep-cultivation of Planctomycetes and their phenomic and genomic characterization uncovers novel biology.</title>
        <authorList>
            <person name="Wiegand S."/>
            <person name="Jogler M."/>
            <person name="Boedeker C."/>
            <person name="Pinto D."/>
            <person name="Vollmers J."/>
            <person name="Rivas-Marin E."/>
            <person name="Kohn T."/>
            <person name="Peeters S.H."/>
            <person name="Heuer A."/>
            <person name="Rast P."/>
            <person name="Oberbeckmann S."/>
            <person name="Bunk B."/>
            <person name="Jeske O."/>
            <person name="Meyerdierks A."/>
            <person name="Storesund J.E."/>
            <person name="Kallscheuer N."/>
            <person name="Luecker S."/>
            <person name="Lage O.M."/>
            <person name="Pohl T."/>
            <person name="Merkel B.J."/>
            <person name="Hornburger P."/>
            <person name="Mueller R.-W."/>
            <person name="Bruemmer F."/>
            <person name="Labrenz M."/>
            <person name="Spormann A.M."/>
            <person name="Op den Camp H."/>
            <person name="Overmann J."/>
            <person name="Amann R."/>
            <person name="Jetten M.S.M."/>
            <person name="Mascher T."/>
            <person name="Medema M.H."/>
            <person name="Devos D.P."/>
            <person name="Kaster A.-K."/>
            <person name="Ovreas L."/>
            <person name="Rohde M."/>
            <person name="Galperin M.Y."/>
            <person name="Jogler C."/>
        </authorList>
    </citation>
    <scope>NUCLEOTIDE SEQUENCE [LARGE SCALE GENOMIC DNA]</scope>
    <source>
        <strain evidence="2 3">Poly24</strain>
    </source>
</reference>
<proteinExistence type="predicted"/>
<dbReference type="EMBL" id="CP036348">
    <property type="protein sequence ID" value="QDV66389.1"/>
    <property type="molecule type" value="Genomic_DNA"/>
</dbReference>
<organism evidence="2 3">
    <name type="scientific">Rosistilla carotiformis</name>
    <dbReference type="NCBI Taxonomy" id="2528017"/>
    <lineage>
        <taxon>Bacteria</taxon>
        <taxon>Pseudomonadati</taxon>
        <taxon>Planctomycetota</taxon>
        <taxon>Planctomycetia</taxon>
        <taxon>Pirellulales</taxon>
        <taxon>Pirellulaceae</taxon>
        <taxon>Rosistilla</taxon>
    </lineage>
</organism>
<evidence type="ECO:0000256" key="1">
    <source>
        <dbReference type="SAM" id="MobiDB-lite"/>
    </source>
</evidence>
<keyword evidence="3" id="KW-1185">Reference proteome</keyword>
<name>A0A518JLG9_9BACT</name>
<evidence type="ECO:0000313" key="2">
    <source>
        <dbReference type="EMBL" id="QDV66389.1"/>
    </source>
</evidence>
<feature type="region of interest" description="Disordered" evidence="1">
    <location>
        <begin position="15"/>
        <end position="40"/>
    </location>
</feature>
<accession>A0A518JLG9</accession>
<gene>
    <name evidence="2" type="ORF">Poly24_00740</name>
</gene>
<dbReference type="AlphaFoldDB" id="A0A518JLG9"/>
<dbReference type="KEGG" id="rcf:Poly24_00740"/>
<dbReference type="Proteomes" id="UP000315082">
    <property type="component" value="Chromosome"/>
</dbReference>